<name>A0ABX2FAU1_9PSEU</name>
<dbReference type="Pfam" id="PF03995">
    <property type="entry name" value="Inhibitor_I36"/>
    <property type="match status" value="1"/>
</dbReference>
<dbReference type="EMBL" id="JAAATY010000017">
    <property type="protein sequence ID" value="NRN68045.1"/>
    <property type="molecule type" value="Genomic_DNA"/>
</dbReference>
<reference evidence="2 3" key="1">
    <citation type="submission" date="2020-01" db="EMBL/GenBank/DDBJ databases">
        <title>Kibdelosporangium persica a novel Actinomycetes from a hot desert in Iran.</title>
        <authorList>
            <person name="Safaei N."/>
            <person name="Zaburannyi N."/>
            <person name="Mueller R."/>
            <person name="Wink J."/>
        </authorList>
    </citation>
    <scope>NUCLEOTIDE SEQUENCE [LARGE SCALE GENOMIC DNA]</scope>
    <source>
        <strain evidence="2 3">4NS15</strain>
    </source>
</reference>
<evidence type="ECO:0000313" key="3">
    <source>
        <dbReference type="Proteomes" id="UP000763557"/>
    </source>
</evidence>
<organism evidence="2 3">
    <name type="scientific">Kibdelosporangium persicum</name>
    <dbReference type="NCBI Taxonomy" id="2698649"/>
    <lineage>
        <taxon>Bacteria</taxon>
        <taxon>Bacillati</taxon>
        <taxon>Actinomycetota</taxon>
        <taxon>Actinomycetes</taxon>
        <taxon>Pseudonocardiales</taxon>
        <taxon>Pseudonocardiaceae</taxon>
        <taxon>Kibdelosporangium</taxon>
    </lineage>
</organism>
<accession>A0ABX2FAU1</accession>
<sequence length="132" mass="13986">MVKRSVLRCATAAAAIAGAVTLVAPVVANAQVAREPASCPGGYFCAYDGTNYGGTELLQSNARAGSDHITVASDRVTSAANHTGNYWCAVNASWPADITIWRWAPGTHTRDMGSGSNRTDWFYVRTASQQCD</sequence>
<dbReference type="Proteomes" id="UP000763557">
    <property type="component" value="Unassembled WGS sequence"/>
</dbReference>
<keyword evidence="1" id="KW-0732">Signal</keyword>
<proteinExistence type="predicted"/>
<feature type="signal peptide" evidence="1">
    <location>
        <begin position="1"/>
        <end position="30"/>
    </location>
</feature>
<evidence type="ECO:0000313" key="2">
    <source>
        <dbReference type="EMBL" id="NRN68045.1"/>
    </source>
</evidence>
<protein>
    <submittedName>
        <fullName evidence="2">Peptidase inhibitor family I36</fullName>
    </submittedName>
</protein>
<gene>
    <name evidence="2" type="ORF">GC106_52860</name>
</gene>
<comment type="caution">
    <text evidence="2">The sequence shown here is derived from an EMBL/GenBank/DDBJ whole genome shotgun (WGS) entry which is preliminary data.</text>
</comment>
<evidence type="ECO:0000256" key="1">
    <source>
        <dbReference type="SAM" id="SignalP"/>
    </source>
</evidence>
<dbReference type="RefSeq" id="WP_173136708.1">
    <property type="nucleotide sequence ID" value="NZ_CBCSGW010000009.1"/>
</dbReference>
<feature type="chain" id="PRO_5045225090" evidence="1">
    <location>
        <begin position="31"/>
        <end position="132"/>
    </location>
</feature>
<keyword evidence="3" id="KW-1185">Reference proteome</keyword>